<feature type="transmembrane region" description="Helical" evidence="8">
    <location>
        <begin position="639"/>
        <end position="661"/>
    </location>
</feature>
<evidence type="ECO:0000256" key="5">
    <source>
        <dbReference type="ARBA" id="ARBA00022692"/>
    </source>
</evidence>
<comment type="subcellular location">
    <subcellularLocation>
        <location evidence="1">Cell membrane</location>
        <topology evidence="1">Multi-pass membrane protein</topology>
    </subcellularLocation>
</comment>
<feature type="transmembrane region" description="Helical" evidence="8">
    <location>
        <begin position="465"/>
        <end position="482"/>
    </location>
</feature>
<comment type="similarity">
    <text evidence="2">Belongs to the peptide transporter carbon starvation (CstA) (TC 2.A.114) family.</text>
</comment>
<dbReference type="InterPro" id="IPR003706">
    <property type="entry name" value="CstA_N"/>
</dbReference>
<feature type="transmembrane region" description="Helical" evidence="8">
    <location>
        <begin position="160"/>
        <end position="183"/>
    </location>
</feature>
<dbReference type="PANTHER" id="PTHR30252:SF3">
    <property type="entry name" value="PYRUVATE_PROTON SYMPORTER BTST"/>
    <property type="match status" value="1"/>
</dbReference>
<evidence type="ECO:0000256" key="3">
    <source>
        <dbReference type="ARBA" id="ARBA00022448"/>
    </source>
</evidence>
<dbReference type="EMBL" id="FCON02000150">
    <property type="protein sequence ID" value="SAL84029.1"/>
    <property type="molecule type" value="Genomic_DNA"/>
</dbReference>
<evidence type="ECO:0000313" key="10">
    <source>
        <dbReference type="EMBL" id="SAL84029.1"/>
    </source>
</evidence>
<feature type="transmembrane region" description="Helical" evidence="8">
    <location>
        <begin position="258"/>
        <end position="277"/>
    </location>
</feature>
<comment type="caution">
    <text evidence="10">The sequence shown here is derived from an EMBL/GenBank/DDBJ whole genome shotgun (WGS) entry which is preliminary data.</text>
</comment>
<dbReference type="AlphaFoldDB" id="A0A158KTH0"/>
<evidence type="ECO:0000256" key="6">
    <source>
        <dbReference type="ARBA" id="ARBA00022989"/>
    </source>
</evidence>
<accession>A0A158KTH0</accession>
<evidence type="ECO:0000256" key="4">
    <source>
        <dbReference type="ARBA" id="ARBA00022475"/>
    </source>
</evidence>
<evidence type="ECO:0000256" key="1">
    <source>
        <dbReference type="ARBA" id="ARBA00004651"/>
    </source>
</evidence>
<keyword evidence="6 8" id="KW-1133">Transmembrane helix</keyword>
<keyword evidence="7 8" id="KW-0472">Membrane</keyword>
<keyword evidence="11" id="KW-1185">Reference proteome</keyword>
<feature type="transmembrane region" description="Helical" evidence="8">
    <location>
        <begin position="510"/>
        <end position="529"/>
    </location>
</feature>
<evidence type="ECO:0000256" key="7">
    <source>
        <dbReference type="ARBA" id="ARBA00023136"/>
    </source>
</evidence>
<dbReference type="RefSeq" id="WP_087649002.1">
    <property type="nucleotide sequence ID" value="NZ_FCON02000150.1"/>
</dbReference>
<dbReference type="InterPro" id="IPR051605">
    <property type="entry name" value="CstA"/>
</dbReference>
<evidence type="ECO:0000259" key="9">
    <source>
        <dbReference type="Pfam" id="PF02554"/>
    </source>
</evidence>
<evidence type="ECO:0000313" key="11">
    <source>
        <dbReference type="Proteomes" id="UP000054770"/>
    </source>
</evidence>
<feature type="transmembrane region" description="Helical" evidence="8">
    <location>
        <begin position="365"/>
        <end position="385"/>
    </location>
</feature>
<sequence>MNRASGFLVWIAVALLGAFAFGTIALAHGERISALWVVIASVCVYLIAYRFYSRFLAGKVLQLDGLRMTPAVRHNDGLDYVPTNKYVLFGHHFAAIAGAGPLVGPVLAAQMGYAPGMLWILAGVVFAGAVQDFVILFISTRRDGRSLGDLVKMELGMVPGVIALFGTFLIMVIILAVLALIVVKALTGSPWGTFTVGATIPVAIFMGIYTRYIRPGRIGEVSIIGFFGLMGAIVYGQHVAESATLAPFFTFTGTQLTWILIGYGFIASVLPVWLLLAPRDYLSTFLKIGTILGLAIGILIVAPELKMPQFTKFIDGSGPVWSGSLFPFLFITIACGAVSGFHALISSGTTPKLIDNEANMRFIGYGAMLMESFVAMMALIAASVIEPGVYFAMNSPAAVLGTTPEAVAQTVSSWGFLLTPDMLTSTAKAVGESTIVARAGGAPTLAVGMAQILHQVIGGPAMMGFWYHFAILFEALFILTAVDAGTRAGRFMLQDLLGTFSPALRRTESLPANLIATALCVAAWGYFLYQGVVDPLGGINTLWPLFGISNQMLAGIALMLGTVVLFKMKRERYAWVTILPTIWLLICTMTAGWQKIFDANPKVGFLAHASKLVEARDAGKIVAPAKSVEEMSRIIFNDYIDAALSGLFIFVVVSIVVYGVLAVRRAHRETRPTVRETPFEAMPAGSPTGAAIRSGH</sequence>
<keyword evidence="4" id="KW-1003">Cell membrane</keyword>
<keyword evidence="5 8" id="KW-0812">Transmembrane</keyword>
<reference evidence="10" key="1">
    <citation type="submission" date="2016-01" db="EMBL/GenBank/DDBJ databases">
        <authorList>
            <person name="Peeters C."/>
        </authorList>
    </citation>
    <scope>NUCLEOTIDE SEQUENCE [LARGE SCALE GENOMIC DNA]</scope>
    <source>
        <strain evidence="10">LMG 22940</strain>
    </source>
</reference>
<dbReference type="Pfam" id="PF02554">
    <property type="entry name" value="CstA"/>
    <property type="match status" value="1"/>
</dbReference>
<dbReference type="OrthoDB" id="9761224at2"/>
<feature type="transmembrane region" description="Helical" evidence="8">
    <location>
        <begin position="189"/>
        <end position="209"/>
    </location>
</feature>
<feature type="transmembrane region" description="Helical" evidence="8">
    <location>
        <begin position="573"/>
        <end position="593"/>
    </location>
</feature>
<dbReference type="GO" id="GO:0009267">
    <property type="term" value="P:cellular response to starvation"/>
    <property type="evidence" value="ECO:0007669"/>
    <property type="project" value="InterPro"/>
</dbReference>
<feature type="transmembrane region" description="Helical" evidence="8">
    <location>
        <begin position="221"/>
        <end position="238"/>
    </location>
</feature>
<evidence type="ECO:0000256" key="8">
    <source>
        <dbReference type="SAM" id="Phobius"/>
    </source>
</evidence>
<feature type="domain" description="CstA N-terminal" evidence="9">
    <location>
        <begin position="34"/>
        <end position="591"/>
    </location>
</feature>
<keyword evidence="3" id="KW-0813">Transport</keyword>
<organism evidence="10 11">
    <name type="scientific">Caballeronia choica</name>
    <dbReference type="NCBI Taxonomy" id="326476"/>
    <lineage>
        <taxon>Bacteria</taxon>
        <taxon>Pseudomonadati</taxon>
        <taxon>Pseudomonadota</taxon>
        <taxon>Betaproteobacteria</taxon>
        <taxon>Burkholderiales</taxon>
        <taxon>Burkholderiaceae</taxon>
        <taxon>Caballeronia</taxon>
    </lineage>
</organism>
<feature type="transmembrane region" description="Helical" evidence="8">
    <location>
        <begin position="541"/>
        <end position="566"/>
    </location>
</feature>
<dbReference type="GO" id="GO:0005886">
    <property type="term" value="C:plasma membrane"/>
    <property type="evidence" value="ECO:0007669"/>
    <property type="project" value="UniProtKB-SubCell"/>
</dbReference>
<feature type="transmembrane region" description="Helical" evidence="8">
    <location>
        <begin position="325"/>
        <end position="345"/>
    </location>
</feature>
<feature type="transmembrane region" description="Helical" evidence="8">
    <location>
        <begin position="7"/>
        <end position="27"/>
    </location>
</feature>
<dbReference type="PANTHER" id="PTHR30252">
    <property type="entry name" value="INNER MEMBRANE PEPTIDE TRANSPORTER"/>
    <property type="match status" value="1"/>
</dbReference>
<feature type="transmembrane region" description="Helical" evidence="8">
    <location>
        <begin position="93"/>
        <end position="113"/>
    </location>
</feature>
<feature type="transmembrane region" description="Helical" evidence="8">
    <location>
        <begin position="119"/>
        <end position="139"/>
    </location>
</feature>
<protein>
    <submittedName>
        <fullName evidence="10">Carbon starvation protein CstA</fullName>
    </submittedName>
</protein>
<proteinExistence type="inferred from homology"/>
<name>A0A158KTH0_9BURK</name>
<feature type="transmembrane region" description="Helical" evidence="8">
    <location>
        <begin position="284"/>
        <end position="305"/>
    </location>
</feature>
<evidence type="ECO:0000256" key="2">
    <source>
        <dbReference type="ARBA" id="ARBA00007755"/>
    </source>
</evidence>
<feature type="transmembrane region" description="Helical" evidence="8">
    <location>
        <begin position="33"/>
        <end position="52"/>
    </location>
</feature>
<gene>
    <name evidence="10" type="ORF">AWB68_07142</name>
</gene>
<dbReference type="Proteomes" id="UP000054770">
    <property type="component" value="Unassembled WGS sequence"/>
</dbReference>